<dbReference type="OrthoDB" id="1727186at2759"/>
<evidence type="ECO:0000313" key="2">
    <source>
        <dbReference type="EMBL" id="PWA89842.1"/>
    </source>
</evidence>
<dbReference type="EMBL" id="PKPP01000680">
    <property type="protein sequence ID" value="PWA89842.1"/>
    <property type="molecule type" value="Genomic_DNA"/>
</dbReference>
<dbReference type="PANTHER" id="PTHR14145:SF1">
    <property type="entry name" value="26S PROTEASOME NON-ATPASE REGULATORY SUBUNIT 6"/>
    <property type="match status" value="1"/>
</dbReference>
<dbReference type="InterPro" id="IPR045135">
    <property type="entry name" value="Rpn7_N"/>
</dbReference>
<dbReference type="Pfam" id="PF10602">
    <property type="entry name" value="RPN7"/>
    <property type="match status" value="1"/>
</dbReference>
<feature type="domain" description="26S proteasome regulatory subunit Rpn7 N-terminal" evidence="1">
    <location>
        <begin position="41"/>
        <end position="104"/>
    </location>
</feature>
<dbReference type="GO" id="GO:0043161">
    <property type="term" value="P:proteasome-mediated ubiquitin-dependent protein catabolic process"/>
    <property type="evidence" value="ECO:0007669"/>
    <property type="project" value="TreeGrafter"/>
</dbReference>
<organism evidence="2 3">
    <name type="scientific">Artemisia annua</name>
    <name type="common">Sweet wormwood</name>
    <dbReference type="NCBI Taxonomy" id="35608"/>
    <lineage>
        <taxon>Eukaryota</taxon>
        <taxon>Viridiplantae</taxon>
        <taxon>Streptophyta</taxon>
        <taxon>Embryophyta</taxon>
        <taxon>Tracheophyta</taxon>
        <taxon>Spermatophyta</taxon>
        <taxon>Magnoliopsida</taxon>
        <taxon>eudicotyledons</taxon>
        <taxon>Gunneridae</taxon>
        <taxon>Pentapetalae</taxon>
        <taxon>asterids</taxon>
        <taxon>campanulids</taxon>
        <taxon>Asterales</taxon>
        <taxon>Asteraceae</taxon>
        <taxon>Asteroideae</taxon>
        <taxon>Anthemideae</taxon>
        <taxon>Artemisiinae</taxon>
        <taxon>Artemisia</taxon>
    </lineage>
</organism>
<dbReference type="AlphaFoldDB" id="A0A2U1PVT5"/>
<reference evidence="2 3" key="1">
    <citation type="journal article" date="2018" name="Mol. Plant">
        <title>The genome of Artemisia annua provides insight into the evolution of Asteraceae family and artemisinin biosynthesis.</title>
        <authorList>
            <person name="Shen Q."/>
            <person name="Zhang L."/>
            <person name="Liao Z."/>
            <person name="Wang S."/>
            <person name="Yan T."/>
            <person name="Shi P."/>
            <person name="Liu M."/>
            <person name="Fu X."/>
            <person name="Pan Q."/>
            <person name="Wang Y."/>
            <person name="Lv Z."/>
            <person name="Lu X."/>
            <person name="Zhang F."/>
            <person name="Jiang W."/>
            <person name="Ma Y."/>
            <person name="Chen M."/>
            <person name="Hao X."/>
            <person name="Li L."/>
            <person name="Tang Y."/>
            <person name="Lv G."/>
            <person name="Zhou Y."/>
            <person name="Sun X."/>
            <person name="Brodelius P.E."/>
            <person name="Rose J.K.C."/>
            <person name="Tang K."/>
        </authorList>
    </citation>
    <scope>NUCLEOTIDE SEQUENCE [LARGE SCALE GENOMIC DNA]</scope>
    <source>
        <strain evidence="3">cv. Huhao1</strain>
        <tissue evidence="2">Leaf</tissue>
    </source>
</reference>
<evidence type="ECO:0000259" key="1">
    <source>
        <dbReference type="Pfam" id="PF10602"/>
    </source>
</evidence>
<keyword evidence="2" id="KW-0647">Proteasome</keyword>
<dbReference type="GO" id="GO:0000502">
    <property type="term" value="C:proteasome complex"/>
    <property type="evidence" value="ECO:0007669"/>
    <property type="project" value="UniProtKB-KW"/>
</dbReference>
<accession>A0A2U1PVT5</accession>
<protein>
    <submittedName>
        <fullName evidence="2">26S proteasome, regulatory subunit Rpn7</fullName>
    </submittedName>
</protein>
<gene>
    <name evidence="2" type="ORF">CTI12_AA107390</name>
</gene>
<keyword evidence="3" id="KW-1185">Reference proteome</keyword>
<dbReference type="InterPro" id="IPR019585">
    <property type="entry name" value="Rpn7/CSN1"/>
</dbReference>
<evidence type="ECO:0000313" key="3">
    <source>
        <dbReference type="Proteomes" id="UP000245207"/>
    </source>
</evidence>
<dbReference type="Proteomes" id="UP000245207">
    <property type="component" value="Unassembled WGS sequence"/>
</dbReference>
<comment type="caution">
    <text evidence="2">The sequence shown here is derived from an EMBL/GenBank/DDBJ whole genome shotgun (WGS) entry which is preliminary data.</text>
</comment>
<proteinExistence type="predicted"/>
<sequence length="105" mass="12279">MKKQEEVPPLHCRHTRNRVFYRKFSSRVPGCGQGPSITQIEGHLAKSLFFIRIGDKEKALEQLKVTEDKTVVVGQRIDLVFYTLQMDFFYMDFDLILKSIDKAKK</sequence>
<dbReference type="PANTHER" id="PTHR14145">
    <property type="entry name" value="26S PROTESOME SUBUNIT 6"/>
    <property type="match status" value="1"/>
</dbReference>
<name>A0A2U1PVT5_ARTAN</name>
<dbReference type="STRING" id="35608.A0A2U1PVT5"/>